<dbReference type="Gene3D" id="3.30.230.10">
    <property type="match status" value="1"/>
</dbReference>
<reference evidence="1 2" key="1">
    <citation type="submission" date="2014-04" db="EMBL/GenBank/DDBJ databases">
        <title>Evolutionary Origins and Diversification of the Mycorrhizal Mutualists.</title>
        <authorList>
            <consortium name="DOE Joint Genome Institute"/>
            <consortium name="Mycorrhizal Genomics Consortium"/>
            <person name="Kohler A."/>
            <person name="Kuo A."/>
            <person name="Nagy L.G."/>
            <person name="Floudas D."/>
            <person name="Copeland A."/>
            <person name="Barry K.W."/>
            <person name="Cichocki N."/>
            <person name="Veneault-Fourrey C."/>
            <person name="LaButti K."/>
            <person name="Lindquist E.A."/>
            <person name="Lipzen A."/>
            <person name="Lundell T."/>
            <person name="Morin E."/>
            <person name="Murat C."/>
            <person name="Riley R."/>
            <person name="Ohm R."/>
            <person name="Sun H."/>
            <person name="Tunlid A."/>
            <person name="Henrissat B."/>
            <person name="Grigoriev I.V."/>
            <person name="Hibbett D.S."/>
            <person name="Martin F."/>
        </authorList>
    </citation>
    <scope>NUCLEOTIDE SEQUENCE [LARGE SCALE GENOMIC DNA]</scope>
    <source>
        <strain evidence="1 2">Koide BX008</strain>
    </source>
</reference>
<sequence length="233" mass="26364">MFSYRVKNESAIDGMLVSRGFVAYQRSTTNVHDHFRHGRAALTSTWSEAYQYAKVVGHIEREPIEHDPETGNDVGFENGVMGGTLFLQLKGFVLWIPKRLFSCRDFMKHQSFRRPHLWLPFGSQEGAFHAVDSSELGFRITTNGAFREAYIMAPAEFQSQAIGSLNTRRGTIIGSEVHPRQARNLPNATFALSLVIFAGEGEFKPPSVLPKPQKRLEEARLYFSLKVDKNTIE</sequence>
<dbReference type="STRING" id="946122.A0A0C2WJ35"/>
<dbReference type="HOGENOM" id="CLU_1189643_0_0_1"/>
<dbReference type="InParanoid" id="A0A0C2WJ35"/>
<protein>
    <submittedName>
        <fullName evidence="1">Uncharacterized protein</fullName>
    </submittedName>
</protein>
<dbReference type="AlphaFoldDB" id="A0A0C2WJ35"/>
<gene>
    <name evidence="1" type="ORF">M378DRAFT_28399</name>
</gene>
<accession>A0A0C2WJ35</accession>
<proteinExistence type="predicted"/>
<dbReference type="InterPro" id="IPR014721">
    <property type="entry name" value="Ribsml_uS5_D2-typ_fold_subgr"/>
</dbReference>
<dbReference type="OrthoDB" id="198619at2759"/>
<dbReference type="Proteomes" id="UP000054549">
    <property type="component" value="Unassembled WGS sequence"/>
</dbReference>
<evidence type="ECO:0000313" key="1">
    <source>
        <dbReference type="EMBL" id="KIL56148.1"/>
    </source>
</evidence>
<dbReference type="EMBL" id="KN818443">
    <property type="protein sequence ID" value="KIL56148.1"/>
    <property type="molecule type" value="Genomic_DNA"/>
</dbReference>
<keyword evidence="2" id="KW-1185">Reference proteome</keyword>
<evidence type="ECO:0000313" key="2">
    <source>
        <dbReference type="Proteomes" id="UP000054549"/>
    </source>
</evidence>
<organism evidence="1 2">
    <name type="scientific">Amanita muscaria (strain Koide BX008)</name>
    <dbReference type="NCBI Taxonomy" id="946122"/>
    <lineage>
        <taxon>Eukaryota</taxon>
        <taxon>Fungi</taxon>
        <taxon>Dikarya</taxon>
        <taxon>Basidiomycota</taxon>
        <taxon>Agaricomycotina</taxon>
        <taxon>Agaricomycetes</taxon>
        <taxon>Agaricomycetidae</taxon>
        <taxon>Agaricales</taxon>
        <taxon>Pluteineae</taxon>
        <taxon>Amanitaceae</taxon>
        <taxon>Amanita</taxon>
    </lineage>
</organism>
<name>A0A0C2WJ35_AMAMK</name>